<accession>A0ABT4E984</accession>
<dbReference type="InterPro" id="IPR018755">
    <property type="entry name" value="Phage_Mu_Gp48"/>
</dbReference>
<keyword evidence="2" id="KW-1185">Reference proteome</keyword>
<reference evidence="1 2" key="1">
    <citation type="submission" date="2022-05" db="EMBL/GenBank/DDBJ databases">
        <title>Genome Sequencing of Bee-Associated Microbes.</title>
        <authorList>
            <person name="Dunlap C."/>
        </authorList>
    </citation>
    <scope>NUCLEOTIDE SEQUENCE [LARGE SCALE GENOMIC DNA]</scope>
    <source>
        <strain evidence="1 2">NRRL NRS-750</strain>
    </source>
</reference>
<gene>
    <name evidence="1" type="ORF">M5X04_07490</name>
</gene>
<dbReference type="EMBL" id="JAMDLY010000008">
    <property type="protein sequence ID" value="MCY9529178.1"/>
    <property type="molecule type" value="Genomic_DNA"/>
</dbReference>
<name>A0ABT4E984_PAEAL</name>
<comment type="caution">
    <text evidence="1">The sequence shown here is derived from an EMBL/GenBank/DDBJ whole genome shotgun (WGS) entry which is preliminary data.</text>
</comment>
<evidence type="ECO:0000313" key="1">
    <source>
        <dbReference type="EMBL" id="MCY9529178.1"/>
    </source>
</evidence>
<protein>
    <submittedName>
        <fullName evidence="1">YmfQ family protein</fullName>
    </submittedName>
</protein>
<proteinExistence type="predicted"/>
<organism evidence="1 2">
    <name type="scientific">Paenibacillus alvei</name>
    <name type="common">Bacillus alvei</name>
    <dbReference type="NCBI Taxonomy" id="44250"/>
    <lineage>
        <taxon>Bacteria</taxon>
        <taxon>Bacillati</taxon>
        <taxon>Bacillota</taxon>
        <taxon>Bacilli</taxon>
        <taxon>Bacillales</taxon>
        <taxon>Paenibacillaceae</taxon>
        <taxon>Paenibacillus</taxon>
    </lineage>
</organism>
<dbReference type="Pfam" id="PF10076">
    <property type="entry name" value="Phage_Mu_Gp48"/>
    <property type="match status" value="1"/>
</dbReference>
<evidence type="ECO:0000313" key="2">
    <source>
        <dbReference type="Proteomes" id="UP001527090"/>
    </source>
</evidence>
<dbReference type="RefSeq" id="WP_268631903.1">
    <property type="nucleotide sequence ID" value="NZ_JAMDLY010000008.1"/>
</dbReference>
<dbReference type="Proteomes" id="UP001527090">
    <property type="component" value="Unassembled WGS sequence"/>
</dbReference>
<sequence>MRSVKSNMHKVMRKDPLTNELSGSIGIALHDMDDRIDNFVRQLDIDTATWALTVYEKELGIAPDPLKPLEQRRSLIKSKIRGSGAVGAAQIKLVADSYTNGDVEVSLNHGIVIEFKSIFGIPTNIEDLKSVLRQIAPAHLNIKYVFRYTVYNDIKSKRYDQISIKTYHDILNGGV</sequence>